<dbReference type="Proteomes" id="UP000762676">
    <property type="component" value="Unassembled WGS sequence"/>
</dbReference>
<dbReference type="PANTHER" id="PTHR13370">
    <property type="entry name" value="RNA METHYLASE-RELATED"/>
    <property type="match status" value="1"/>
</dbReference>
<reference evidence="4 5" key="1">
    <citation type="journal article" date="2021" name="Elife">
        <title>Chloroplast acquisition without the gene transfer in kleptoplastic sea slugs, Plakobranchus ocellatus.</title>
        <authorList>
            <person name="Maeda T."/>
            <person name="Takahashi S."/>
            <person name="Yoshida T."/>
            <person name="Shimamura S."/>
            <person name="Takaki Y."/>
            <person name="Nagai Y."/>
            <person name="Toyoda A."/>
            <person name="Suzuki Y."/>
            <person name="Arimoto A."/>
            <person name="Ishii H."/>
            <person name="Satoh N."/>
            <person name="Nishiyama T."/>
            <person name="Hasebe M."/>
            <person name="Maruyama T."/>
            <person name="Minagawa J."/>
            <person name="Obokata J."/>
            <person name="Shigenobu S."/>
        </authorList>
    </citation>
    <scope>NUCLEOTIDE SEQUENCE [LARGE SCALE GENOMIC DNA]</scope>
</reference>
<name>A0AAV4EIL8_9GAST</name>
<keyword evidence="5" id="KW-1185">Reference proteome</keyword>
<evidence type="ECO:0000313" key="5">
    <source>
        <dbReference type="Proteomes" id="UP000762676"/>
    </source>
</evidence>
<dbReference type="GO" id="GO:0032259">
    <property type="term" value="P:methylation"/>
    <property type="evidence" value="ECO:0007669"/>
    <property type="project" value="UniProtKB-KW"/>
</dbReference>
<keyword evidence="2" id="KW-0808">Transferase</keyword>
<accession>A0AAV4EIL8</accession>
<comment type="caution">
    <text evidence="4">The sequence shown here is derived from an EMBL/GenBank/DDBJ whole genome shotgun (WGS) entry which is preliminary data.</text>
</comment>
<dbReference type="GO" id="GO:0005737">
    <property type="term" value="C:cytoplasm"/>
    <property type="evidence" value="ECO:0007669"/>
    <property type="project" value="TreeGrafter"/>
</dbReference>
<evidence type="ECO:0000256" key="1">
    <source>
        <dbReference type="ARBA" id="ARBA00022603"/>
    </source>
</evidence>
<dbReference type="EMBL" id="BMAT01007240">
    <property type="protein sequence ID" value="GFR60571.1"/>
    <property type="molecule type" value="Genomic_DNA"/>
</dbReference>
<dbReference type="GO" id="GO:0008168">
    <property type="term" value="F:methyltransferase activity"/>
    <property type="evidence" value="ECO:0007669"/>
    <property type="project" value="UniProtKB-KW"/>
</dbReference>
<gene>
    <name evidence="4" type="ORF">ElyMa_003534900</name>
</gene>
<keyword evidence="1" id="KW-0489">Methyltransferase</keyword>
<sequence>MEVELANETVAKALMQRTVLTKRLYELWGEGTSVSDVKAQVKQLPRDVVEPYTRENSSFRIVVETFNKKLSTSDKISRIETIVFTSLNSITLMALHNLPKNQAEYTLEDGFLMDREPGYNSTTCRNDIL</sequence>
<dbReference type="PANTHER" id="PTHR13370:SF3">
    <property type="entry name" value="TRNA (GUANINE(10)-N2)-METHYLTRANSFERASE HOMOLOG"/>
    <property type="match status" value="1"/>
</dbReference>
<dbReference type="AlphaFoldDB" id="A0AAV4EIL8"/>
<feature type="domain" description="tRNA (guanine(10)-N(2))-methyltransferase TRMT11 N-terminal" evidence="3">
    <location>
        <begin position="3"/>
        <end position="88"/>
    </location>
</feature>
<dbReference type="Pfam" id="PF25904">
    <property type="entry name" value="Tmrp11_N"/>
    <property type="match status" value="1"/>
</dbReference>
<dbReference type="InterPro" id="IPR059073">
    <property type="entry name" value="TRMT11_N"/>
</dbReference>
<evidence type="ECO:0000259" key="3">
    <source>
        <dbReference type="Pfam" id="PF25904"/>
    </source>
</evidence>
<evidence type="ECO:0000313" key="4">
    <source>
        <dbReference type="EMBL" id="GFR60571.1"/>
    </source>
</evidence>
<proteinExistence type="predicted"/>
<evidence type="ECO:0000256" key="2">
    <source>
        <dbReference type="ARBA" id="ARBA00022679"/>
    </source>
</evidence>
<protein>
    <submittedName>
        <fullName evidence="4">tRNA (Guanine(10)-N2)-methyltransferase</fullName>
    </submittedName>
</protein>
<organism evidence="4 5">
    <name type="scientific">Elysia marginata</name>
    <dbReference type="NCBI Taxonomy" id="1093978"/>
    <lineage>
        <taxon>Eukaryota</taxon>
        <taxon>Metazoa</taxon>
        <taxon>Spiralia</taxon>
        <taxon>Lophotrochozoa</taxon>
        <taxon>Mollusca</taxon>
        <taxon>Gastropoda</taxon>
        <taxon>Heterobranchia</taxon>
        <taxon>Euthyneura</taxon>
        <taxon>Panpulmonata</taxon>
        <taxon>Sacoglossa</taxon>
        <taxon>Placobranchoidea</taxon>
        <taxon>Plakobranchidae</taxon>
        <taxon>Elysia</taxon>
    </lineage>
</organism>